<dbReference type="OrthoDB" id="6311979at2"/>
<dbReference type="AlphaFoldDB" id="A0A162A874"/>
<evidence type="ECO:0000313" key="3">
    <source>
        <dbReference type="Proteomes" id="UP000076587"/>
    </source>
</evidence>
<accession>A0A162A874</accession>
<proteinExistence type="predicted"/>
<dbReference type="EMBL" id="AUXT01000174">
    <property type="protein sequence ID" value="KZN45958.1"/>
    <property type="molecule type" value="Genomic_DNA"/>
</dbReference>
<gene>
    <name evidence="2" type="ORF">N482_13475</name>
</gene>
<dbReference type="RefSeq" id="WP_063377782.1">
    <property type="nucleotide sequence ID" value="NZ_AUXT01000174.1"/>
</dbReference>
<keyword evidence="1" id="KW-0732">Signal</keyword>
<evidence type="ECO:0000313" key="2">
    <source>
        <dbReference type="EMBL" id="KZN45958.1"/>
    </source>
</evidence>
<organism evidence="2 3">
    <name type="scientific">Pseudoalteromonas luteoviolacea NCIMB 1942</name>
    <dbReference type="NCBI Taxonomy" id="1365253"/>
    <lineage>
        <taxon>Bacteria</taxon>
        <taxon>Pseudomonadati</taxon>
        <taxon>Pseudomonadota</taxon>
        <taxon>Gammaproteobacteria</taxon>
        <taxon>Alteromonadales</taxon>
        <taxon>Pseudoalteromonadaceae</taxon>
        <taxon>Pseudoalteromonas</taxon>
    </lineage>
</organism>
<feature type="chain" id="PRO_5007830958" description="ABC-type transport auxiliary lipoprotein component domain-containing protein" evidence="1">
    <location>
        <begin position="21"/>
        <end position="187"/>
    </location>
</feature>
<dbReference type="PATRIC" id="fig|1365253.3.peg.3265"/>
<evidence type="ECO:0008006" key="4">
    <source>
        <dbReference type="Google" id="ProtNLM"/>
    </source>
</evidence>
<name>A0A162A874_9GAMM</name>
<sequence length="187" mass="20538">MKKLTILLLPLALLSTNALAVVDVEMKVSKLPKKVSKAHQQIAAELASSNCAYVVKPVSDLRQNKDAISWKVNAIGVQQWFNTIHQDVVTPLIPQTTKDIVVEVTPKLNMLYTYNEQLNINGMAVSTVDYSINGKHAGKYHVRGFNSDTNWANGDGEFVGSAEHAAQHMITRILKKLPEICGNAESA</sequence>
<feature type="signal peptide" evidence="1">
    <location>
        <begin position="1"/>
        <end position="20"/>
    </location>
</feature>
<reference evidence="2 3" key="1">
    <citation type="submission" date="2013-07" db="EMBL/GenBank/DDBJ databases">
        <title>Comparative Genomic and Metabolomic Analysis of Twelve Strains of Pseudoalteromonas luteoviolacea.</title>
        <authorList>
            <person name="Vynne N.G."/>
            <person name="Mansson M."/>
            <person name="Gram L."/>
        </authorList>
    </citation>
    <scope>NUCLEOTIDE SEQUENCE [LARGE SCALE GENOMIC DNA]</scope>
    <source>
        <strain evidence="2 3">NCIMB 1942</strain>
    </source>
</reference>
<protein>
    <recommendedName>
        <fullName evidence="4">ABC-type transport auxiliary lipoprotein component domain-containing protein</fullName>
    </recommendedName>
</protein>
<evidence type="ECO:0000256" key="1">
    <source>
        <dbReference type="SAM" id="SignalP"/>
    </source>
</evidence>
<comment type="caution">
    <text evidence="2">The sequence shown here is derived from an EMBL/GenBank/DDBJ whole genome shotgun (WGS) entry which is preliminary data.</text>
</comment>
<dbReference type="Proteomes" id="UP000076587">
    <property type="component" value="Unassembled WGS sequence"/>
</dbReference>